<organism evidence="3 4">
    <name type="scientific">Micromonospora pisi</name>
    <dbReference type="NCBI Taxonomy" id="589240"/>
    <lineage>
        <taxon>Bacteria</taxon>
        <taxon>Bacillati</taxon>
        <taxon>Actinomycetota</taxon>
        <taxon>Actinomycetes</taxon>
        <taxon>Micromonosporales</taxon>
        <taxon>Micromonosporaceae</taxon>
        <taxon>Micromonospora</taxon>
    </lineage>
</organism>
<evidence type="ECO:0000313" key="4">
    <source>
        <dbReference type="Proteomes" id="UP000277671"/>
    </source>
</evidence>
<feature type="transmembrane region" description="Helical" evidence="1">
    <location>
        <begin position="146"/>
        <end position="166"/>
    </location>
</feature>
<keyword evidence="2" id="KW-0732">Signal</keyword>
<protein>
    <submittedName>
        <fullName evidence="3">Uncharacterized protein</fullName>
    </submittedName>
</protein>
<dbReference type="OrthoDB" id="4258031at2"/>
<dbReference type="RefSeq" id="WP_121158434.1">
    <property type="nucleotide sequence ID" value="NZ_RBKT01000001.1"/>
</dbReference>
<gene>
    <name evidence="3" type="ORF">BDK92_4469</name>
</gene>
<reference evidence="3 4" key="1">
    <citation type="submission" date="2018-10" db="EMBL/GenBank/DDBJ databases">
        <title>Sequencing the genomes of 1000 actinobacteria strains.</title>
        <authorList>
            <person name="Klenk H.-P."/>
        </authorList>
    </citation>
    <scope>NUCLEOTIDE SEQUENCE [LARGE SCALE GENOMIC DNA]</scope>
    <source>
        <strain evidence="3 4">DSM 45175</strain>
    </source>
</reference>
<keyword evidence="1" id="KW-1133">Transmembrane helix</keyword>
<dbReference type="EMBL" id="RBKT01000001">
    <property type="protein sequence ID" value="RKR90101.1"/>
    <property type="molecule type" value="Genomic_DNA"/>
</dbReference>
<sequence length="171" mass="17393">MRTLRVLLAALALVPMLFLAAAPAAARDGKLNLQVAGDGATGVTIRASYADGHELETLVRLVLKATSTSGDTIGPIQLNPSGEGQGFYTSGPVLSPGRWQVTVSAPAPTPAEVTVAVEAKAEQTPPKPAPGNPVALPEKTGISRGVWWLIGGALLIAAAGSAVLLARSRNS</sequence>
<keyword evidence="1" id="KW-0472">Membrane</keyword>
<evidence type="ECO:0000313" key="3">
    <source>
        <dbReference type="EMBL" id="RKR90101.1"/>
    </source>
</evidence>
<evidence type="ECO:0000256" key="2">
    <source>
        <dbReference type="SAM" id="SignalP"/>
    </source>
</evidence>
<dbReference type="Proteomes" id="UP000277671">
    <property type="component" value="Unassembled WGS sequence"/>
</dbReference>
<feature type="chain" id="PRO_5019734984" evidence="2">
    <location>
        <begin position="27"/>
        <end position="171"/>
    </location>
</feature>
<name>A0A495JMP4_9ACTN</name>
<accession>A0A495JMP4</accession>
<keyword evidence="1" id="KW-0812">Transmembrane</keyword>
<keyword evidence="4" id="KW-1185">Reference proteome</keyword>
<evidence type="ECO:0000256" key="1">
    <source>
        <dbReference type="SAM" id="Phobius"/>
    </source>
</evidence>
<dbReference type="AlphaFoldDB" id="A0A495JMP4"/>
<comment type="caution">
    <text evidence="3">The sequence shown here is derived from an EMBL/GenBank/DDBJ whole genome shotgun (WGS) entry which is preliminary data.</text>
</comment>
<proteinExistence type="predicted"/>
<feature type="signal peptide" evidence="2">
    <location>
        <begin position="1"/>
        <end position="26"/>
    </location>
</feature>